<feature type="domain" description="Aminoacyl-transfer RNA synthetases class-II family profile" evidence="8">
    <location>
        <begin position="146"/>
        <end position="560"/>
    </location>
</feature>
<evidence type="ECO:0000256" key="5">
    <source>
        <dbReference type="ARBA" id="ARBA00022917"/>
    </source>
</evidence>
<reference evidence="9 10" key="1">
    <citation type="submission" date="2017-03" db="EMBL/GenBank/DDBJ databases">
        <title>Genome sequence of Clostridium thermoalcaliphilum DSM 7309.</title>
        <authorList>
            <person name="Poehlein A."/>
            <person name="Daniel R."/>
        </authorList>
    </citation>
    <scope>NUCLEOTIDE SEQUENCE [LARGE SCALE GENOMIC DNA]</scope>
    <source>
        <strain evidence="9 10">DSM 7309</strain>
    </source>
</reference>
<comment type="catalytic activity">
    <reaction evidence="7">
        <text>tRNA(Asp) + L-aspartate + ATP = L-aspartyl-tRNA(Asp) + AMP + diphosphate</text>
        <dbReference type="Rhea" id="RHEA:19649"/>
        <dbReference type="Rhea" id="RHEA-COMP:9660"/>
        <dbReference type="Rhea" id="RHEA-COMP:9678"/>
        <dbReference type="ChEBI" id="CHEBI:29991"/>
        <dbReference type="ChEBI" id="CHEBI:30616"/>
        <dbReference type="ChEBI" id="CHEBI:33019"/>
        <dbReference type="ChEBI" id="CHEBI:78442"/>
        <dbReference type="ChEBI" id="CHEBI:78516"/>
        <dbReference type="ChEBI" id="CHEBI:456215"/>
        <dbReference type="EC" id="6.1.1.12"/>
    </reaction>
</comment>
<keyword evidence="5 7" id="KW-0648">Protein biosynthesis</keyword>
<evidence type="ECO:0000256" key="3">
    <source>
        <dbReference type="ARBA" id="ARBA00022741"/>
    </source>
</evidence>
<dbReference type="InterPro" id="IPR047089">
    <property type="entry name" value="Asp-tRNA-ligase_1_N"/>
</dbReference>
<dbReference type="GO" id="GO:0140096">
    <property type="term" value="F:catalytic activity, acting on a protein"/>
    <property type="evidence" value="ECO:0007669"/>
    <property type="project" value="UniProtKB-ARBA"/>
</dbReference>
<dbReference type="RefSeq" id="WP_079410080.1">
    <property type="nucleotide sequence ID" value="NZ_MZGW01000001.1"/>
</dbReference>
<sequence length="593" mass="68230">MENLNGLKRSDYCGNLRSSDIGREVVLMGWVQKSRNLGGLVFTDLRDIEGICQIVFDKDISQEAFDKAEKLGSEYVIAVKGKVRERQSKNPNMPTGDIEVFADELRILNKSETPPIYIKDDDDVSENLRLKYRYLDLRKPSMQKNLMLRHKVANIVRNYLSENRFLEIETPFLTKPTPEGARDYLVPSRVNPGKFYALPQSPQIFKQLFMVSGLDRYFQIVKCFRDEDLRADRQPEFTQIDCEMSFVDMDDVISIMEKMMQRIFKEALNVDIQLPIQRMPYKEAMERYGSDKPDLRFGFELNDISDIVKECGFKVFSDTVNNGGSVRGINIKGYEKEFTRKNISSLEEFVKTYGAKGLAWIKINEEGIVSPIAKFFDEDKMNQILQRLDGQKGDLILFVADKDEIVLDSLGHLRVEVAKRLNLLKKDDYKLVWITEFPLFEYDEEENRYVAKHHPFTSPMDEDIDKLETDPKNVRAKAYDLALNGFELGGGSIRIYNSDIQTRMFKALGFNEEQINEKFGFLIDAFKYGTPPHGGIAFGFDRIIMLLAGEDNIRQVIAFPKTQNASCPMTNAPSSADEKQLDELNIKTNCIEE</sequence>
<keyword evidence="10" id="KW-1185">Reference proteome</keyword>
<dbReference type="Gene3D" id="3.30.1360.30">
    <property type="entry name" value="GAD-like domain"/>
    <property type="match status" value="1"/>
</dbReference>
<keyword evidence="2 7" id="KW-0436">Ligase</keyword>
<dbReference type="Pfam" id="PF02938">
    <property type="entry name" value="GAD"/>
    <property type="match status" value="1"/>
</dbReference>
<dbReference type="AlphaFoldDB" id="A0A1V4I9U7"/>
<feature type="binding site" evidence="7">
    <location>
        <position position="234"/>
    </location>
    <ligand>
        <name>ATP</name>
        <dbReference type="ChEBI" id="CHEBI:30616"/>
    </ligand>
</feature>
<feature type="region of interest" description="Aspartate" evidence="7">
    <location>
        <begin position="203"/>
        <end position="206"/>
    </location>
</feature>
<feature type="binding site" evidence="7">
    <location>
        <position position="494"/>
    </location>
    <ligand>
        <name>L-aspartate</name>
        <dbReference type="ChEBI" id="CHEBI:29991"/>
    </ligand>
</feature>
<dbReference type="CDD" id="cd04317">
    <property type="entry name" value="EcAspRS_like_N"/>
    <property type="match status" value="1"/>
</dbReference>
<dbReference type="InterPro" id="IPR004364">
    <property type="entry name" value="Aa-tRNA-synt_II"/>
</dbReference>
<dbReference type="InterPro" id="IPR045864">
    <property type="entry name" value="aa-tRNA-synth_II/BPL/LPL"/>
</dbReference>
<dbReference type="SUPFAM" id="SSF55681">
    <property type="entry name" value="Class II aaRS and biotin synthetases"/>
    <property type="match status" value="1"/>
</dbReference>
<dbReference type="CDD" id="cd00777">
    <property type="entry name" value="AspRS_core"/>
    <property type="match status" value="1"/>
</dbReference>
<dbReference type="OrthoDB" id="9802326at2"/>
<dbReference type="SUPFAM" id="SSF55261">
    <property type="entry name" value="GAD domain-like"/>
    <property type="match status" value="1"/>
</dbReference>
<proteinExistence type="inferred from homology"/>
<comment type="subcellular location">
    <subcellularLocation>
        <location evidence="7">Cytoplasm</location>
    </subcellularLocation>
</comment>
<evidence type="ECO:0000313" key="9">
    <source>
        <dbReference type="EMBL" id="OPJ56778.1"/>
    </source>
</evidence>
<keyword evidence="4 7" id="KW-0067">ATP-binding</keyword>
<dbReference type="InterPro" id="IPR002312">
    <property type="entry name" value="Asp/Asn-tRNA-synth_IIb"/>
</dbReference>
<dbReference type="InterPro" id="IPR012340">
    <property type="entry name" value="NA-bd_OB-fold"/>
</dbReference>
<feature type="binding site" evidence="7">
    <location>
        <position position="225"/>
    </location>
    <ligand>
        <name>L-aspartate</name>
        <dbReference type="ChEBI" id="CHEBI:29991"/>
    </ligand>
</feature>
<dbReference type="GO" id="GO:0006422">
    <property type="term" value="P:aspartyl-tRNA aminoacylation"/>
    <property type="evidence" value="ECO:0007669"/>
    <property type="project" value="UniProtKB-UniRule"/>
</dbReference>
<dbReference type="Gene3D" id="2.40.50.140">
    <property type="entry name" value="Nucleic acid-binding proteins"/>
    <property type="match status" value="1"/>
</dbReference>
<name>A0A1V4I9U7_9FIRM</name>
<evidence type="ECO:0000256" key="4">
    <source>
        <dbReference type="ARBA" id="ARBA00022840"/>
    </source>
</evidence>
<comment type="similarity">
    <text evidence="1 7">Belongs to the class-II aminoacyl-tRNA synthetase family. Type 1 subfamily.</text>
</comment>
<dbReference type="GO" id="GO:0004815">
    <property type="term" value="F:aspartate-tRNA ligase activity"/>
    <property type="evidence" value="ECO:0007669"/>
    <property type="project" value="UniProtKB-UniRule"/>
</dbReference>
<dbReference type="Proteomes" id="UP000190140">
    <property type="component" value="Unassembled WGS sequence"/>
</dbReference>
<dbReference type="InterPro" id="IPR004365">
    <property type="entry name" value="NA-bd_OB_tRNA"/>
</dbReference>
<dbReference type="InterPro" id="IPR004524">
    <property type="entry name" value="Asp-tRNA-ligase_1"/>
</dbReference>
<dbReference type="SUPFAM" id="SSF50249">
    <property type="entry name" value="Nucleic acid-binding proteins"/>
    <property type="match status" value="1"/>
</dbReference>
<evidence type="ECO:0000256" key="7">
    <source>
        <dbReference type="HAMAP-Rule" id="MF_00044"/>
    </source>
</evidence>
<evidence type="ECO:0000313" key="10">
    <source>
        <dbReference type="Proteomes" id="UP000190140"/>
    </source>
</evidence>
<dbReference type="NCBIfam" id="NF001750">
    <property type="entry name" value="PRK00476.1"/>
    <property type="match status" value="1"/>
</dbReference>
<dbReference type="Pfam" id="PF00152">
    <property type="entry name" value="tRNA-synt_2"/>
    <property type="match status" value="1"/>
</dbReference>
<dbReference type="InterPro" id="IPR047090">
    <property type="entry name" value="AspRS_core"/>
</dbReference>
<comment type="function">
    <text evidence="7">Catalyzes the attachment of L-aspartate to tRNA(Asp) in a two-step reaction: L-aspartate is first activated by ATP to form Asp-AMP and then transferred to the acceptor end of tRNA(Asp).</text>
</comment>
<keyword evidence="7" id="KW-0963">Cytoplasm</keyword>
<feature type="binding site" evidence="7">
    <location>
        <position position="453"/>
    </location>
    <ligand>
        <name>L-aspartate</name>
        <dbReference type="ChEBI" id="CHEBI:29991"/>
    </ligand>
</feature>
<dbReference type="EMBL" id="MZGW01000001">
    <property type="protein sequence ID" value="OPJ56778.1"/>
    <property type="molecule type" value="Genomic_DNA"/>
</dbReference>
<evidence type="ECO:0000256" key="2">
    <source>
        <dbReference type="ARBA" id="ARBA00022598"/>
    </source>
</evidence>
<dbReference type="STRING" id="29349.CLOTH_00600"/>
<dbReference type="GO" id="GO:0016740">
    <property type="term" value="F:transferase activity"/>
    <property type="evidence" value="ECO:0007669"/>
    <property type="project" value="UniProtKB-ARBA"/>
</dbReference>
<dbReference type="EC" id="6.1.1.12" evidence="7"/>
<feature type="binding site" evidence="7">
    <location>
        <position position="487"/>
    </location>
    <ligand>
        <name>ATP</name>
        <dbReference type="ChEBI" id="CHEBI:30616"/>
    </ligand>
</feature>
<feature type="binding site" evidence="7">
    <location>
        <position position="179"/>
    </location>
    <ligand>
        <name>L-aspartate</name>
        <dbReference type="ChEBI" id="CHEBI:29991"/>
    </ligand>
</feature>
<dbReference type="PROSITE" id="PS50862">
    <property type="entry name" value="AA_TRNA_LIGASE_II"/>
    <property type="match status" value="1"/>
</dbReference>
<dbReference type="GO" id="GO:0003676">
    <property type="term" value="F:nucleic acid binding"/>
    <property type="evidence" value="ECO:0007669"/>
    <property type="project" value="InterPro"/>
</dbReference>
<feature type="binding site" evidence="7">
    <location>
        <begin position="225"/>
        <end position="227"/>
    </location>
    <ligand>
        <name>ATP</name>
        <dbReference type="ChEBI" id="CHEBI:30616"/>
    </ligand>
</feature>
<dbReference type="InterPro" id="IPR006195">
    <property type="entry name" value="aa-tRNA-synth_II"/>
</dbReference>
<dbReference type="HAMAP" id="MF_00044">
    <property type="entry name" value="Asp_tRNA_synth_type1"/>
    <property type="match status" value="1"/>
</dbReference>
<protein>
    <recommendedName>
        <fullName evidence="7">Aspartate--tRNA ligase</fullName>
        <ecNumber evidence="7">6.1.1.12</ecNumber>
    </recommendedName>
    <alternativeName>
        <fullName evidence="7">Aspartyl-tRNA synthetase</fullName>
        <shortName evidence="7">AspRS</shortName>
    </alternativeName>
</protein>
<comment type="caution">
    <text evidence="9">The sequence shown here is derived from an EMBL/GenBank/DDBJ whole genome shotgun (WGS) entry which is preliminary data.</text>
</comment>
<dbReference type="GO" id="GO:0005524">
    <property type="term" value="F:ATP binding"/>
    <property type="evidence" value="ECO:0007669"/>
    <property type="project" value="UniProtKB-UniRule"/>
</dbReference>
<organism evidence="9 10">
    <name type="scientific">Alkalithermobacter paradoxus</name>
    <dbReference type="NCBI Taxonomy" id="29349"/>
    <lineage>
        <taxon>Bacteria</taxon>
        <taxon>Bacillati</taxon>
        <taxon>Bacillota</taxon>
        <taxon>Clostridia</taxon>
        <taxon>Peptostreptococcales</taxon>
        <taxon>Tepidibacteraceae</taxon>
        <taxon>Alkalithermobacter</taxon>
    </lineage>
</organism>
<dbReference type="InterPro" id="IPR004115">
    <property type="entry name" value="GAD-like_sf"/>
</dbReference>
<keyword evidence="6 7" id="KW-0030">Aminoacyl-tRNA synthetase</keyword>
<dbReference type="PANTHER" id="PTHR22594">
    <property type="entry name" value="ASPARTYL/LYSYL-TRNA SYNTHETASE"/>
    <property type="match status" value="1"/>
</dbReference>
<gene>
    <name evidence="7 9" type="primary">aspS</name>
    <name evidence="9" type="ORF">CLOTH_00600</name>
</gene>
<keyword evidence="3 7" id="KW-0547">Nucleotide-binding</keyword>
<evidence type="ECO:0000259" key="8">
    <source>
        <dbReference type="PROSITE" id="PS50862"/>
    </source>
</evidence>
<feature type="binding site" evidence="7">
    <location>
        <begin position="539"/>
        <end position="542"/>
    </location>
    <ligand>
        <name>ATP</name>
        <dbReference type="ChEBI" id="CHEBI:30616"/>
    </ligand>
</feature>
<comment type="subunit">
    <text evidence="7">Homodimer.</text>
</comment>
<dbReference type="InterPro" id="IPR029351">
    <property type="entry name" value="GAD_dom"/>
</dbReference>
<dbReference type="NCBIfam" id="TIGR00459">
    <property type="entry name" value="aspS_bact"/>
    <property type="match status" value="1"/>
</dbReference>
<dbReference type="PRINTS" id="PR01042">
    <property type="entry name" value="TRNASYNTHASP"/>
</dbReference>
<dbReference type="PANTHER" id="PTHR22594:SF5">
    <property type="entry name" value="ASPARTATE--TRNA LIGASE, MITOCHONDRIAL"/>
    <property type="match status" value="1"/>
</dbReference>
<evidence type="ECO:0000256" key="6">
    <source>
        <dbReference type="ARBA" id="ARBA00023146"/>
    </source>
</evidence>
<evidence type="ECO:0000256" key="1">
    <source>
        <dbReference type="ARBA" id="ARBA00006303"/>
    </source>
</evidence>
<dbReference type="Gene3D" id="3.30.930.10">
    <property type="entry name" value="Bira Bifunctional Protein, Domain 2"/>
    <property type="match status" value="1"/>
</dbReference>
<dbReference type="Pfam" id="PF01336">
    <property type="entry name" value="tRNA_anti-codon"/>
    <property type="match status" value="1"/>
</dbReference>
<dbReference type="GO" id="GO:0005737">
    <property type="term" value="C:cytoplasm"/>
    <property type="evidence" value="ECO:0007669"/>
    <property type="project" value="UniProtKB-SubCell"/>
</dbReference>
<comment type="caution">
    <text evidence="7">Lacks conserved residue(s) required for the propagation of feature annotation.</text>
</comment>
<accession>A0A1V4I9U7</accession>